<reference evidence="7 8" key="1">
    <citation type="submission" date="2018-06" db="EMBL/GenBank/DDBJ databases">
        <title>Phytoactinopolyspora halophila sp. nov., a novel halophilic actinomycete isolated from a saline soil in China.</title>
        <authorList>
            <person name="Tang S.-K."/>
        </authorList>
    </citation>
    <scope>NUCLEOTIDE SEQUENCE [LARGE SCALE GENOMIC DNA]</scope>
    <source>
        <strain evidence="7 8">YIM 96934</strain>
    </source>
</reference>
<evidence type="ECO:0000256" key="6">
    <source>
        <dbReference type="SAM" id="Phobius"/>
    </source>
</evidence>
<feature type="transmembrane region" description="Helical" evidence="6">
    <location>
        <begin position="92"/>
        <end position="118"/>
    </location>
</feature>
<dbReference type="CDD" id="cd06173">
    <property type="entry name" value="MFS_MefA_like"/>
    <property type="match status" value="1"/>
</dbReference>
<evidence type="ECO:0000313" key="7">
    <source>
        <dbReference type="EMBL" id="RAW11896.1"/>
    </source>
</evidence>
<keyword evidence="4 6" id="KW-1133">Transmembrane helix</keyword>
<feature type="transmembrane region" description="Helical" evidence="6">
    <location>
        <begin position="345"/>
        <end position="368"/>
    </location>
</feature>
<feature type="transmembrane region" description="Helical" evidence="6">
    <location>
        <begin position="374"/>
        <end position="396"/>
    </location>
</feature>
<keyword evidence="8" id="KW-1185">Reference proteome</keyword>
<keyword evidence="2" id="KW-1003">Cell membrane</keyword>
<feature type="transmembrane region" description="Helical" evidence="6">
    <location>
        <begin position="258"/>
        <end position="279"/>
    </location>
</feature>
<keyword evidence="5 6" id="KW-0472">Membrane</keyword>
<organism evidence="7 8">
    <name type="scientific">Phytoactinopolyspora halophila</name>
    <dbReference type="NCBI Taxonomy" id="1981511"/>
    <lineage>
        <taxon>Bacteria</taxon>
        <taxon>Bacillati</taxon>
        <taxon>Actinomycetota</taxon>
        <taxon>Actinomycetes</taxon>
        <taxon>Jiangellales</taxon>
        <taxon>Jiangellaceae</taxon>
        <taxon>Phytoactinopolyspora</taxon>
    </lineage>
</organism>
<evidence type="ECO:0000313" key="8">
    <source>
        <dbReference type="Proteomes" id="UP000250462"/>
    </source>
</evidence>
<name>A0A329QI38_9ACTN</name>
<feature type="transmembrane region" description="Helical" evidence="6">
    <location>
        <begin position="49"/>
        <end position="71"/>
    </location>
</feature>
<dbReference type="OrthoDB" id="3227279at2"/>
<evidence type="ECO:0000256" key="4">
    <source>
        <dbReference type="ARBA" id="ARBA00022989"/>
    </source>
</evidence>
<dbReference type="Pfam" id="PF07690">
    <property type="entry name" value="MFS_1"/>
    <property type="match status" value="1"/>
</dbReference>
<dbReference type="InterPro" id="IPR036259">
    <property type="entry name" value="MFS_trans_sf"/>
</dbReference>
<accession>A0A329QI38</accession>
<keyword evidence="3 6" id="KW-0812">Transmembrane</keyword>
<evidence type="ECO:0000256" key="5">
    <source>
        <dbReference type="ARBA" id="ARBA00023136"/>
    </source>
</evidence>
<feature type="transmembrane region" description="Helical" evidence="6">
    <location>
        <begin position="138"/>
        <end position="165"/>
    </location>
</feature>
<dbReference type="Gene3D" id="1.20.1250.20">
    <property type="entry name" value="MFS general substrate transporter like domains"/>
    <property type="match status" value="1"/>
</dbReference>
<evidence type="ECO:0000256" key="2">
    <source>
        <dbReference type="ARBA" id="ARBA00022475"/>
    </source>
</evidence>
<dbReference type="PANTHER" id="PTHR23513:SF11">
    <property type="entry name" value="STAPHYLOFERRIN A TRANSPORTER"/>
    <property type="match status" value="1"/>
</dbReference>
<dbReference type="GO" id="GO:0022857">
    <property type="term" value="F:transmembrane transporter activity"/>
    <property type="evidence" value="ECO:0007669"/>
    <property type="project" value="InterPro"/>
</dbReference>
<feature type="transmembrane region" description="Helical" evidence="6">
    <location>
        <begin position="21"/>
        <end position="43"/>
    </location>
</feature>
<sequence>MSESPASFRSVFAVPEFRRLWTAHALSVVGDQLARVAITILVYDQTRSAGLSALTFALTFLPDLIGGAALAGLADRFPRRTVMVSTDLARAVLVAAMAIPGMPLAAQAGLLFLVQLIAAPFATSRQAILADMLPGDRLTVGLGSISITSQAGFGIGFGAGAALVAHLGVHTALLIDCATFVVSATIIHFGISLYRPTHDANGASERGHWEAVRQGWTIVINNARLRTLMAIACCSGFYAVPEGLAVPYADELGAGTAAVGWLLAANPAGTVVGMALLRVINPDRRLTLLGPMAVFSSLVLLPTGWTPGLAATVTLWTLSGFFSAHDIVTQATYVRIAPPERRGQAIGVAIAGLRAAQGIGIVAAGLVAQIVAPAVTIAGAALLGTMVTAVAAYRWIRASSPRPSSPPKPRPAS</sequence>
<gene>
    <name evidence="7" type="ORF">DPM12_15655</name>
</gene>
<dbReference type="SUPFAM" id="SSF103473">
    <property type="entry name" value="MFS general substrate transporter"/>
    <property type="match status" value="1"/>
</dbReference>
<dbReference type="AlphaFoldDB" id="A0A329QI38"/>
<evidence type="ECO:0000256" key="3">
    <source>
        <dbReference type="ARBA" id="ARBA00022692"/>
    </source>
</evidence>
<dbReference type="EMBL" id="QMIG01000018">
    <property type="protein sequence ID" value="RAW11896.1"/>
    <property type="molecule type" value="Genomic_DNA"/>
</dbReference>
<proteinExistence type="predicted"/>
<comment type="caution">
    <text evidence="7">The sequence shown here is derived from an EMBL/GenBank/DDBJ whole genome shotgun (WGS) entry which is preliminary data.</text>
</comment>
<dbReference type="Proteomes" id="UP000250462">
    <property type="component" value="Unassembled WGS sequence"/>
</dbReference>
<comment type="subcellular location">
    <subcellularLocation>
        <location evidence="1">Cell membrane</location>
        <topology evidence="1">Multi-pass membrane protein</topology>
    </subcellularLocation>
</comment>
<feature type="transmembrane region" description="Helical" evidence="6">
    <location>
        <begin position="172"/>
        <end position="191"/>
    </location>
</feature>
<feature type="transmembrane region" description="Helical" evidence="6">
    <location>
        <begin position="286"/>
        <end position="305"/>
    </location>
</feature>
<dbReference type="InterPro" id="IPR011701">
    <property type="entry name" value="MFS"/>
</dbReference>
<dbReference type="GO" id="GO:0005886">
    <property type="term" value="C:plasma membrane"/>
    <property type="evidence" value="ECO:0007669"/>
    <property type="project" value="UniProtKB-SubCell"/>
</dbReference>
<evidence type="ECO:0000256" key="1">
    <source>
        <dbReference type="ARBA" id="ARBA00004651"/>
    </source>
</evidence>
<protein>
    <submittedName>
        <fullName evidence="7">MFS transporter</fullName>
    </submittedName>
</protein>
<dbReference type="PANTHER" id="PTHR23513">
    <property type="entry name" value="INTEGRAL MEMBRANE EFFLUX PROTEIN-RELATED"/>
    <property type="match status" value="1"/>
</dbReference>
<dbReference type="RefSeq" id="WP_112259278.1">
    <property type="nucleotide sequence ID" value="NZ_QMIG01000018.1"/>
</dbReference>